<dbReference type="PROSITE" id="PS51257">
    <property type="entry name" value="PROKAR_LIPOPROTEIN"/>
    <property type="match status" value="1"/>
</dbReference>
<dbReference type="InterPro" id="IPR029046">
    <property type="entry name" value="LolA/LolB/LppX"/>
</dbReference>
<evidence type="ECO:0000313" key="1">
    <source>
        <dbReference type="EMBL" id="MBC6464809.1"/>
    </source>
</evidence>
<dbReference type="EMBL" id="JABVEC010000002">
    <property type="protein sequence ID" value="MBC6464809.1"/>
    <property type="molecule type" value="Genomic_DNA"/>
</dbReference>
<protein>
    <recommendedName>
        <fullName evidence="3">LppX_LprAFG lipoprotein</fullName>
    </recommendedName>
</protein>
<proteinExistence type="predicted"/>
<dbReference type="Gene3D" id="2.50.20.20">
    <property type="match status" value="1"/>
</dbReference>
<organism evidence="1 2">
    <name type="scientific">Actinomadura alba</name>
    <dbReference type="NCBI Taxonomy" id="406431"/>
    <lineage>
        <taxon>Bacteria</taxon>
        <taxon>Bacillati</taxon>
        <taxon>Actinomycetota</taxon>
        <taxon>Actinomycetes</taxon>
        <taxon>Streptosporangiales</taxon>
        <taxon>Thermomonosporaceae</taxon>
        <taxon>Actinomadura</taxon>
    </lineage>
</organism>
<evidence type="ECO:0008006" key="3">
    <source>
        <dbReference type="Google" id="ProtNLM"/>
    </source>
</evidence>
<keyword evidence="2" id="KW-1185">Reference proteome</keyword>
<sequence length="281" mass="29988">MRRLTAIGTIGAFIILGSVACSDDEGPRREPAVPAAALKQVTLPDQPVALVDVISRQVKSARTLHAHVVISAATSQKEQEKVTAQVRTDAPSPTAQMTIIESDKAKPTTTEAVVTDGVIYTRVDGVEQAPGKPWIRLSRQDLSNPQLGPFARVFSTIYNETEKSLREVSADTGLALVRNGTLTRPVGTDAVNGVQVQHYTGTTKTAAMAAADPSFDQMAKAGLPEVSWQLWVDDKGLPRKFEATLLSPAGVKATHTASYERWGEPVLIKTPPATQVATLSG</sequence>
<comment type="caution">
    <text evidence="1">The sequence shown here is derived from an EMBL/GenBank/DDBJ whole genome shotgun (WGS) entry which is preliminary data.</text>
</comment>
<dbReference type="SUPFAM" id="SSF89392">
    <property type="entry name" value="Prokaryotic lipoproteins and lipoprotein localization factors"/>
    <property type="match status" value="1"/>
</dbReference>
<accession>A0ABR7LIY8</accession>
<dbReference type="RefSeq" id="WP_187241787.1">
    <property type="nucleotide sequence ID" value="NZ_BAAAOK010000008.1"/>
</dbReference>
<reference evidence="1 2" key="1">
    <citation type="submission" date="2020-06" db="EMBL/GenBank/DDBJ databases">
        <title>Actinomadura xiongansis sp. nov., isolated from soil of Baiyangdian.</title>
        <authorList>
            <person name="Zhang X."/>
        </authorList>
    </citation>
    <scope>NUCLEOTIDE SEQUENCE [LARGE SCALE GENOMIC DNA]</scope>
    <source>
        <strain evidence="1 2">HBUM206468</strain>
    </source>
</reference>
<name>A0ABR7LIY8_9ACTN</name>
<dbReference type="Proteomes" id="UP000805614">
    <property type="component" value="Unassembled WGS sequence"/>
</dbReference>
<gene>
    <name evidence="1" type="ORF">HKK74_04760</name>
</gene>
<evidence type="ECO:0000313" key="2">
    <source>
        <dbReference type="Proteomes" id="UP000805614"/>
    </source>
</evidence>